<keyword evidence="1" id="KW-1133">Transmembrane helix</keyword>
<protein>
    <submittedName>
        <fullName evidence="2">Uncharacterized protein</fullName>
    </submittedName>
</protein>
<evidence type="ECO:0000313" key="2">
    <source>
        <dbReference type="EMBL" id="MEK7952029.1"/>
    </source>
</evidence>
<feature type="transmembrane region" description="Helical" evidence="1">
    <location>
        <begin position="12"/>
        <end position="33"/>
    </location>
</feature>
<keyword evidence="1" id="KW-0472">Membrane</keyword>
<evidence type="ECO:0000313" key="3">
    <source>
        <dbReference type="Proteomes" id="UP001371305"/>
    </source>
</evidence>
<reference evidence="2 3" key="1">
    <citation type="submission" date="2024-04" db="EMBL/GenBank/DDBJ databases">
        <title>Luteolibacter sp. isolated from soil.</title>
        <authorList>
            <person name="An J."/>
        </authorList>
    </citation>
    <scope>NUCLEOTIDE SEQUENCE [LARGE SCALE GENOMIC DNA]</scope>
    <source>
        <strain evidence="2 3">Y139</strain>
    </source>
</reference>
<organism evidence="2 3">
    <name type="scientific">Luteolibacter soli</name>
    <dbReference type="NCBI Taxonomy" id="3135280"/>
    <lineage>
        <taxon>Bacteria</taxon>
        <taxon>Pseudomonadati</taxon>
        <taxon>Verrucomicrobiota</taxon>
        <taxon>Verrucomicrobiia</taxon>
        <taxon>Verrucomicrobiales</taxon>
        <taxon>Verrucomicrobiaceae</taxon>
        <taxon>Luteolibacter</taxon>
    </lineage>
</organism>
<keyword evidence="3" id="KW-1185">Reference proteome</keyword>
<proteinExistence type="predicted"/>
<dbReference type="Proteomes" id="UP001371305">
    <property type="component" value="Unassembled WGS sequence"/>
</dbReference>
<accession>A0ABU9AWB4</accession>
<sequence length="115" mass="12771">MTWLGELIVDILVRPILETVIGGLFYLTGMVFLKIVTVGQVDLAPLDTLHATNRTPKGERDWSIWLCRPGKRSALKAEWVIVAGVVVWGVTGLCIYQATKDRDPREKLVVPSVAE</sequence>
<gene>
    <name evidence="2" type="ORF">WKV53_16055</name>
</gene>
<keyword evidence="1" id="KW-0812">Transmembrane</keyword>
<comment type="caution">
    <text evidence="2">The sequence shown here is derived from an EMBL/GenBank/DDBJ whole genome shotgun (WGS) entry which is preliminary data.</text>
</comment>
<feature type="transmembrane region" description="Helical" evidence="1">
    <location>
        <begin position="79"/>
        <end position="98"/>
    </location>
</feature>
<name>A0ABU9AWB4_9BACT</name>
<dbReference type="RefSeq" id="WP_341405789.1">
    <property type="nucleotide sequence ID" value="NZ_JBBUKT010000006.1"/>
</dbReference>
<evidence type="ECO:0000256" key="1">
    <source>
        <dbReference type="SAM" id="Phobius"/>
    </source>
</evidence>
<dbReference type="EMBL" id="JBBUKT010000006">
    <property type="protein sequence ID" value="MEK7952029.1"/>
    <property type="molecule type" value="Genomic_DNA"/>
</dbReference>